<keyword evidence="8" id="KW-0028">Amino-acid biosynthesis</keyword>
<keyword evidence="6 8" id="KW-0068">Autocatalytic cleavage</keyword>
<dbReference type="EMBL" id="NBXA01000014">
    <property type="protein sequence ID" value="RFA14361.1"/>
    <property type="molecule type" value="Genomic_DNA"/>
</dbReference>
<keyword evidence="8" id="KW-0511">Multifunctional enzyme</keyword>
<dbReference type="GO" id="GO:0004042">
    <property type="term" value="F:L-glutamate N-acetyltransferase activity"/>
    <property type="evidence" value="ECO:0007669"/>
    <property type="project" value="UniProtKB-UniRule"/>
</dbReference>
<dbReference type="InterPro" id="IPR002813">
    <property type="entry name" value="Arg_biosynth_ArgJ"/>
</dbReference>
<evidence type="ECO:0000313" key="10">
    <source>
        <dbReference type="Proteomes" id="UP000256709"/>
    </source>
</evidence>
<evidence type="ECO:0000256" key="8">
    <source>
        <dbReference type="HAMAP-Rule" id="MF_01106"/>
    </source>
</evidence>
<name>A0A3E0VXA2_9MICO</name>
<dbReference type="SUPFAM" id="SSF56266">
    <property type="entry name" value="DmpA/ArgJ-like"/>
    <property type="match status" value="1"/>
</dbReference>
<dbReference type="InterPro" id="IPR042195">
    <property type="entry name" value="ArgJ_beta_C"/>
</dbReference>
<comment type="pathway">
    <text evidence="8">Amino-acid biosynthesis; L-arginine biosynthesis; L-ornithine and N-acetyl-L-glutamate from L-glutamate and N(2)-acetyl-L-ornithine (cyclic): step 1/1.</text>
</comment>
<comment type="catalytic activity">
    <reaction evidence="8">
        <text>L-glutamate + acetyl-CoA = N-acetyl-L-glutamate + CoA + H(+)</text>
        <dbReference type="Rhea" id="RHEA:24292"/>
        <dbReference type="ChEBI" id="CHEBI:15378"/>
        <dbReference type="ChEBI" id="CHEBI:29985"/>
        <dbReference type="ChEBI" id="CHEBI:44337"/>
        <dbReference type="ChEBI" id="CHEBI:57287"/>
        <dbReference type="ChEBI" id="CHEBI:57288"/>
        <dbReference type="EC" id="2.3.1.1"/>
    </reaction>
</comment>
<dbReference type="FunFam" id="3.10.20.340:FF:000003">
    <property type="entry name" value="Arginine biosynthesis bifunctional protein ArgJ"/>
    <property type="match status" value="1"/>
</dbReference>
<protein>
    <recommendedName>
        <fullName evidence="8">Arginine biosynthesis bifunctional protein ArgJ</fullName>
    </recommendedName>
    <domain>
        <recommendedName>
            <fullName evidence="8">Glutamate N-acetyltransferase</fullName>
            <ecNumber evidence="8">2.3.1.35</ecNumber>
        </recommendedName>
        <alternativeName>
            <fullName evidence="8">Ornithine acetyltransferase</fullName>
            <shortName evidence="8">OATase</shortName>
        </alternativeName>
        <alternativeName>
            <fullName evidence="8">Ornithine transacetylase</fullName>
        </alternativeName>
    </domain>
    <domain>
        <recommendedName>
            <fullName evidence="8">Amino-acid acetyltransferase</fullName>
            <ecNumber evidence="8">2.3.1.1</ecNumber>
        </recommendedName>
        <alternativeName>
            <fullName evidence="8">N-acetylglutamate synthase</fullName>
            <shortName evidence="8">AGSase</shortName>
        </alternativeName>
    </domain>
    <component>
        <recommendedName>
            <fullName evidence="8">Arginine biosynthesis bifunctional protein ArgJ alpha chain</fullName>
        </recommendedName>
    </component>
    <component>
        <recommendedName>
            <fullName evidence="8">Arginine biosynthesis bifunctional protein ArgJ beta chain</fullName>
        </recommendedName>
    </component>
</protein>
<feature type="binding site" evidence="8">
    <location>
        <position position="380"/>
    </location>
    <ligand>
        <name>substrate</name>
    </ligand>
</feature>
<feature type="site" description="Involved in the stabilization of negative charge on the oxyanion by the formation of the oxyanion hole" evidence="8">
    <location>
        <position position="110"/>
    </location>
</feature>
<comment type="function">
    <text evidence="8">Catalyzes two activities which are involved in the cyclic version of arginine biosynthesis: the synthesis of N-acetylglutamate from glutamate and acetyl-CoA as the acetyl donor, and of ornithine by transacetylation between N(2)-acetylornithine and glutamate.</text>
</comment>
<feature type="site" description="Cleavage; by autolysis" evidence="8">
    <location>
        <begin position="180"/>
        <end position="181"/>
    </location>
</feature>
<feature type="binding site" evidence="8">
    <location>
        <position position="261"/>
    </location>
    <ligand>
        <name>substrate</name>
    </ligand>
</feature>
<dbReference type="AlphaFoldDB" id="A0A3E0VXA2"/>
<dbReference type="UniPathway" id="UPA00068">
    <property type="reaction ID" value="UER00106"/>
</dbReference>
<dbReference type="NCBIfam" id="TIGR00120">
    <property type="entry name" value="ArgJ"/>
    <property type="match status" value="1"/>
</dbReference>
<evidence type="ECO:0000256" key="7">
    <source>
        <dbReference type="ARBA" id="ARBA00023315"/>
    </source>
</evidence>
<feature type="binding site" evidence="8">
    <location>
        <position position="148"/>
    </location>
    <ligand>
        <name>substrate</name>
    </ligand>
</feature>
<feature type="binding site" evidence="8">
    <location>
        <position position="181"/>
    </location>
    <ligand>
        <name>substrate</name>
    </ligand>
</feature>
<proteinExistence type="inferred from homology"/>
<dbReference type="CDD" id="cd02152">
    <property type="entry name" value="OAT"/>
    <property type="match status" value="1"/>
</dbReference>
<comment type="catalytic activity">
    <reaction evidence="8">
        <text>N(2)-acetyl-L-ornithine + L-glutamate = N-acetyl-L-glutamate + L-ornithine</text>
        <dbReference type="Rhea" id="RHEA:15349"/>
        <dbReference type="ChEBI" id="CHEBI:29985"/>
        <dbReference type="ChEBI" id="CHEBI:44337"/>
        <dbReference type="ChEBI" id="CHEBI:46911"/>
        <dbReference type="ChEBI" id="CHEBI:57805"/>
        <dbReference type="EC" id="2.3.1.35"/>
    </reaction>
</comment>
<feature type="binding site" evidence="8">
    <location>
        <position position="170"/>
    </location>
    <ligand>
        <name>substrate</name>
    </ligand>
</feature>
<evidence type="ECO:0000256" key="4">
    <source>
        <dbReference type="ARBA" id="ARBA00022490"/>
    </source>
</evidence>
<evidence type="ECO:0000256" key="6">
    <source>
        <dbReference type="ARBA" id="ARBA00022813"/>
    </source>
</evidence>
<dbReference type="GO" id="GO:0004358">
    <property type="term" value="F:L-glutamate N-acetyltransferase activity, acting on acetyl-L-ornithine as donor"/>
    <property type="evidence" value="ECO:0007669"/>
    <property type="project" value="UniProtKB-UniRule"/>
</dbReference>
<comment type="subcellular location">
    <subcellularLocation>
        <location evidence="1 8">Cytoplasm</location>
    </subcellularLocation>
</comment>
<feature type="chain" id="PRO_5023224624" description="Arginine biosynthesis bifunctional protein ArgJ beta chain" evidence="8">
    <location>
        <begin position="181"/>
        <end position="385"/>
    </location>
</feature>
<evidence type="ECO:0000256" key="2">
    <source>
        <dbReference type="ARBA" id="ARBA00006774"/>
    </source>
</evidence>
<dbReference type="HAMAP" id="MF_01106">
    <property type="entry name" value="ArgJ"/>
    <property type="match status" value="1"/>
</dbReference>
<dbReference type="GO" id="GO:0005737">
    <property type="term" value="C:cytoplasm"/>
    <property type="evidence" value="ECO:0007669"/>
    <property type="project" value="UniProtKB-SubCell"/>
</dbReference>
<dbReference type="PANTHER" id="PTHR23100:SF0">
    <property type="entry name" value="ARGININE BIOSYNTHESIS BIFUNCTIONAL PROTEIN ARGJ, MITOCHONDRIAL"/>
    <property type="match status" value="1"/>
</dbReference>
<keyword evidence="4 8" id="KW-0963">Cytoplasm</keyword>
<sequence length="385" mass="39304">MSVTAPAGFEAAGIARGLKSSGGLDLALVVNRGPSTAAAAVFTSNRCKANPVLWSEKVIEDGRVAAVILNSGGANCYTGAFGFQTTHATAEAVAESLGVSAGDVIVCSTGLIGTGDQVFRDRVVGGVPVVTRELSPTGGTDAALAIMTTDTRSKEAVFNGPGYSIGAMAKGAGMLAPGLATMLVVITTDADLPAGSLDSALRAATRVTFDRVDSDGCMSTNDTVTLLASGASGTVPDLAAFTAGLTAVCHDLALLLQGDAEGASHDITITTTNAATEDEAVTVSRAVSRSNLFKAAIFGNDPNWGRVLAAVGTTDAEFDPYNIDVTINGVKICRAGEPFEDRDLIDLSPRAVSVLIDLHVGDQTASIFTNDLTHDYVHENSAYAS</sequence>
<dbReference type="NCBIfam" id="NF003802">
    <property type="entry name" value="PRK05388.1"/>
    <property type="match status" value="1"/>
</dbReference>
<dbReference type="GO" id="GO:0006592">
    <property type="term" value="P:ornithine biosynthetic process"/>
    <property type="evidence" value="ECO:0007669"/>
    <property type="project" value="TreeGrafter"/>
</dbReference>
<dbReference type="InterPro" id="IPR016117">
    <property type="entry name" value="ArgJ-like_dom_sf"/>
</dbReference>
<comment type="pathway">
    <text evidence="8">Amino-acid biosynthesis; L-arginine biosynthesis; N(2)-acetyl-L-ornithine from L-glutamate: step 1/4.</text>
</comment>
<keyword evidence="7 8" id="KW-0012">Acyltransferase</keyword>
<evidence type="ECO:0000313" key="9">
    <source>
        <dbReference type="EMBL" id="RFA14361.1"/>
    </source>
</evidence>
<evidence type="ECO:0000256" key="1">
    <source>
        <dbReference type="ARBA" id="ARBA00004496"/>
    </source>
</evidence>
<dbReference type="Proteomes" id="UP000256709">
    <property type="component" value="Unassembled WGS sequence"/>
</dbReference>
<organism evidence="9 10">
    <name type="scientific">Subtercola boreus</name>
    <dbReference type="NCBI Taxonomy" id="120213"/>
    <lineage>
        <taxon>Bacteria</taxon>
        <taxon>Bacillati</taxon>
        <taxon>Actinomycetota</taxon>
        <taxon>Actinomycetes</taxon>
        <taxon>Micrococcales</taxon>
        <taxon>Microbacteriaceae</taxon>
        <taxon>Subtercola</taxon>
    </lineage>
</organism>
<dbReference type="EC" id="2.3.1.1" evidence="8"/>
<dbReference type="PANTHER" id="PTHR23100">
    <property type="entry name" value="ARGININE BIOSYNTHESIS BIFUNCTIONAL PROTEIN ARGJ"/>
    <property type="match status" value="1"/>
</dbReference>
<evidence type="ECO:0000256" key="5">
    <source>
        <dbReference type="ARBA" id="ARBA00022679"/>
    </source>
</evidence>
<evidence type="ECO:0000256" key="3">
    <source>
        <dbReference type="ARBA" id="ARBA00011475"/>
    </source>
</evidence>
<reference evidence="9 10" key="1">
    <citation type="submission" date="2017-04" db="EMBL/GenBank/DDBJ databases">
        <title>Comparative genome analysis of Subtercola boreus.</title>
        <authorList>
            <person name="Cho Y.-J."/>
            <person name="Cho A."/>
            <person name="Kim O.-S."/>
            <person name="Lee J.-I."/>
        </authorList>
    </citation>
    <scope>NUCLEOTIDE SEQUENCE [LARGE SCALE GENOMIC DNA]</scope>
    <source>
        <strain evidence="9 10">P27444</strain>
    </source>
</reference>
<dbReference type="EC" id="2.3.1.35" evidence="8"/>
<accession>A0A3E0VXA2</accession>
<dbReference type="OrthoDB" id="9804242at2"/>
<feature type="binding site" evidence="8">
    <location>
        <position position="385"/>
    </location>
    <ligand>
        <name>substrate</name>
    </ligand>
</feature>
<keyword evidence="8" id="KW-0055">Arginine biosynthesis</keyword>
<feature type="site" description="Involved in the stabilization of negative charge on the oxyanion by the formation of the oxyanion hole" evidence="8">
    <location>
        <position position="109"/>
    </location>
</feature>
<dbReference type="GO" id="GO:0006526">
    <property type="term" value="P:L-arginine biosynthetic process"/>
    <property type="evidence" value="ECO:0007669"/>
    <property type="project" value="UniProtKB-UniRule"/>
</dbReference>
<dbReference type="Gene3D" id="3.10.20.340">
    <property type="entry name" value="ArgJ beta chain, C-terminal domain"/>
    <property type="match status" value="1"/>
</dbReference>
<dbReference type="RefSeq" id="WP_116282558.1">
    <property type="nucleotide sequence ID" value="NZ_NBXA01000014.1"/>
</dbReference>
<gene>
    <name evidence="8" type="primary">argJ</name>
    <name evidence="9" type="ORF">B7R21_07225</name>
</gene>
<comment type="subunit">
    <text evidence="3 8">Heterotetramer of two alpha and two beta chains.</text>
</comment>
<comment type="caution">
    <text evidence="9">The sequence shown here is derived from an EMBL/GenBank/DDBJ whole genome shotgun (WGS) entry which is preliminary data.</text>
</comment>
<comment type="similarity">
    <text evidence="2 8">Belongs to the ArgJ family.</text>
</comment>
<keyword evidence="5 8" id="KW-0808">Transferase</keyword>
<dbReference type="Pfam" id="PF01960">
    <property type="entry name" value="ArgJ"/>
    <property type="match status" value="1"/>
</dbReference>
<feature type="chain" id="PRO_5023224623" description="Arginine biosynthesis bifunctional protein ArgJ alpha chain" evidence="8">
    <location>
        <begin position="1"/>
        <end position="180"/>
    </location>
</feature>
<dbReference type="Gene3D" id="3.60.70.12">
    <property type="entry name" value="L-amino peptidase D-ALA esterase/amidase"/>
    <property type="match status" value="1"/>
</dbReference>
<feature type="active site" description="Nucleophile" evidence="8">
    <location>
        <position position="181"/>
    </location>
</feature>